<feature type="transmembrane region" description="Helical" evidence="1">
    <location>
        <begin position="44"/>
        <end position="67"/>
    </location>
</feature>
<dbReference type="Proteomes" id="UP000199334">
    <property type="component" value="Unassembled WGS sequence"/>
</dbReference>
<evidence type="ECO:0000256" key="1">
    <source>
        <dbReference type="SAM" id="Phobius"/>
    </source>
</evidence>
<reference evidence="2 3" key="1">
    <citation type="submission" date="2016-10" db="EMBL/GenBank/DDBJ databases">
        <authorList>
            <person name="de Groot N.N."/>
        </authorList>
    </citation>
    <scope>NUCLEOTIDE SEQUENCE [LARGE SCALE GENOMIC DNA]</scope>
    <source>
        <strain evidence="2 3">CGMCC 1.3442</strain>
    </source>
</reference>
<proteinExistence type="predicted"/>
<dbReference type="EMBL" id="FNIG01000006">
    <property type="protein sequence ID" value="SDN62381.1"/>
    <property type="molecule type" value="Genomic_DNA"/>
</dbReference>
<evidence type="ECO:0000313" key="3">
    <source>
        <dbReference type="Proteomes" id="UP000199334"/>
    </source>
</evidence>
<organism evidence="2 3">
    <name type="scientific">Tenuibacillus multivorans</name>
    <dbReference type="NCBI Taxonomy" id="237069"/>
    <lineage>
        <taxon>Bacteria</taxon>
        <taxon>Bacillati</taxon>
        <taxon>Bacillota</taxon>
        <taxon>Bacilli</taxon>
        <taxon>Bacillales</taxon>
        <taxon>Bacillaceae</taxon>
        <taxon>Tenuibacillus</taxon>
    </lineage>
</organism>
<gene>
    <name evidence="2" type="ORF">SAMN05216498_2703</name>
</gene>
<dbReference type="AlphaFoldDB" id="A0A1H0CXM9"/>
<name>A0A1H0CXM9_9BACI</name>
<keyword evidence="3" id="KW-1185">Reference proteome</keyword>
<evidence type="ECO:0000313" key="2">
    <source>
        <dbReference type="EMBL" id="SDN62381.1"/>
    </source>
</evidence>
<keyword evidence="1" id="KW-0812">Transmembrane</keyword>
<sequence length="69" mass="8356">MKESSAKRYQNDREVDDVLNLPPRSKKHQSRFRKEKNQLLISQIILKGLVTIFIFLIISIPFIYYFWLQ</sequence>
<dbReference type="STRING" id="237069.SAMN05216498_2703"/>
<dbReference type="RefSeq" id="WP_093857109.1">
    <property type="nucleotide sequence ID" value="NZ_BJVZ01000002.1"/>
</dbReference>
<accession>A0A1H0CXM9</accession>
<keyword evidence="1" id="KW-0472">Membrane</keyword>
<keyword evidence="1" id="KW-1133">Transmembrane helix</keyword>
<protein>
    <submittedName>
        <fullName evidence="2">Uncharacterized protein</fullName>
    </submittedName>
</protein>